<dbReference type="EMBL" id="CAMXCT020006591">
    <property type="protein sequence ID" value="CAL1169942.1"/>
    <property type="molecule type" value="Genomic_DNA"/>
</dbReference>
<organism evidence="2">
    <name type="scientific">Cladocopium goreaui</name>
    <dbReference type="NCBI Taxonomy" id="2562237"/>
    <lineage>
        <taxon>Eukaryota</taxon>
        <taxon>Sar</taxon>
        <taxon>Alveolata</taxon>
        <taxon>Dinophyceae</taxon>
        <taxon>Suessiales</taxon>
        <taxon>Symbiodiniaceae</taxon>
        <taxon>Cladocopium</taxon>
    </lineage>
</organism>
<dbReference type="EMBL" id="CAMXCT030006591">
    <property type="protein sequence ID" value="CAL4803879.1"/>
    <property type="molecule type" value="Genomic_DNA"/>
</dbReference>
<dbReference type="AlphaFoldDB" id="A0A9P1DTT5"/>
<reference evidence="3" key="2">
    <citation type="submission" date="2024-04" db="EMBL/GenBank/DDBJ databases">
        <authorList>
            <person name="Chen Y."/>
            <person name="Shah S."/>
            <person name="Dougan E. K."/>
            <person name="Thang M."/>
            <person name="Chan C."/>
        </authorList>
    </citation>
    <scope>NUCLEOTIDE SEQUENCE [LARGE SCALE GENOMIC DNA]</scope>
</reference>
<gene>
    <name evidence="2" type="ORF">C1SCF055_LOCUS41296</name>
</gene>
<keyword evidence="4" id="KW-1185">Reference proteome</keyword>
<reference evidence="2" key="1">
    <citation type="submission" date="2022-10" db="EMBL/GenBank/DDBJ databases">
        <authorList>
            <person name="Chen Y."/>
            <person name="Dougan E. K."/>
            <person name="Chan C."/>
            <person name="Rhodes N."/>
            <person name="Thang M."/>
        </authorList>
    </citation>
    <scope>NUCLEOTIDE SEQUENCE</scope>
</reference>
<sequence length="122" mass="13933">MADSCEGLEEQSRPMKKAPEWSLRIKHPPPKVDAKAVFGPGYDPLQVVKDLKWISHHVNKPEWTFPKEHARAQKVSNEKHALQDKLSSPPEVGPGKYIHPSRLGLHTQFPYEAEGHRKQRAM</sequence>
<feature type="region of interest" description="Disordered" evidence="1">
    <location>
        <begin position="1"/>
        <end position="27"/>
    </location>
</feature>
<proteinExistence type="predicted"/>
<feature type="region of interest" description="Disordered" evidence="1">
    <location>
        <begin position="72"/>
        <end position="122"/>
    </location>
</feature>
<protein>
    <submittedName>
        <fullName evidence="2">Uncharacterized protein</fullName>
    </submittedName>
</protein>
<accession>A0A9P1DTT5</accession>
<evidence type="ECO:0000313" key="3">
    <source>
        <dbReference type="EMBL" id="CAL1169942.1"/>
    </source>
</evidence>
<evidence type="ECO:0000256" key="1">
    <source>
        <dbReference type="SAM" id="MobiDB-lite"/>
    </source>
</evidence>
<feature type="compositionally biased region" description="Basic and acidic residues" evidence="1">
    <location>
        <begin position="10"/>
        <end position="19"/>
    </location>
</feature>
<evidence type="ECO:0000313" key="2">
    <source>
        <dbReference type="EMBL" id="CAI4016567.1"/>
    </source>
</evidence>
<feature type="compositionally biased region" description="Basic and acidic residues" evidence="1">
    <location>
        <begin position="72"/>
        <end position="83"/>
    </location>
</feature>
<dbReference type="EMBL" id="CAMXCT010006591">
    <property type="protein sequence ID" value="CAI4016567.1"/>
    <property type="molecule type" value="Genomic_DNA"/>
</dbReference>
<comment type="caution">
    <text evidence="2">The sequence shown here is derived from an EMBL/GenBank/DDBJ whole genome shotgun (WGS) entry which is preliminary data.</text>
</comment>
<name>A0A9P1DTT5_9DINO</name>
<dbReference type="Proteomes" id="UP001152797">
    <property type="component" value="Unassembled WGS sequence"/>
</dbReference>
<evidence type="ECO:0000313" key="4">
    <source>
        <dbReference type="Proteomes" id="UP001152797"/>
    </source>
</evidence>